<dbReference type="InterPro" id="IPR036691">
    <property type="entry name" value="Endo/exonu/phosph_ase_sf"/>
</dbReference>
<keyword evidence="3" id="KW-0255">Endonuclease</keyword>
<organism evidence="3 4">
    <name type="scientific">Pseudoalteromonas marina</name>
    <dbReference type="NCBI Taxonomy" id="267375"/>
    <lineage>
        <taxon>Bacteria</taxon>
        <taxon>Pseudomonadati</taxon>
        <taxon>Pseudomonadota</taxon>
        <taxon>Gammaproteobacteria</taxon>
        <taxon>Alteromonadales</taxon>
        <taxon>Pseudoalteromonadaceae</taxon>
        <taxon>Pseudoalteromonas</taxon>
    </lineage>
</organism>
<evidence type="ECO:0000259" key="2">
    <source>
        <dbReference type="Pfam" id="PF03372"/>
    </source>
</evidence>
<feature type="transmembrane region" description="Helical" evidence="1">
    <location>
        <begin position="43"/>
        <end position="63"/>
    </location>
</feature>
<dbReference type="InterPro" id="IPR005135">
    <property type="entry name" value="Endo/exonuclease/phosphatase"/>
</dbReference>
<evidence type="ECO:0000256" key="1">
    <source>
        <dbReference type="SAM" id="Phobius"/>
    </source>
</evidence>
<reference evidence="3" key="1">
    <citation type="submission" date="2023-07" db="EMBL/GenBank/DDBJ databases">
        <title>Genome content predicts the carbon catabolic preferences of heterotrophic bacteria.</title>
        <authorList>
            <person name="Gralka M."/>
        </authorList>
    </citation>
    <scope>NUCLEOTIDE SEQUENCE</scope>
    <source>
        <strain evidence="3">4G09</strain>
    </source>
</reference>
<dbReference type="GO" id="GO:0004519">
    <property type="term" value="F:endonuclease activity"/>
    <property type="evidence" value="ECO:0007669"/>
    <property type="project" value="UniProtKB-KW"/>
</dbReference>
<keyword evidence="4" id="KW-1185">Reference proteome</keyword>
<keyword evidence="3" id="KW-0540">Nuclease</keyword>
<sequence>MSNIPESNNPHYLVLRIIFICAAVVFILLAFNPLTSFYADVFSSLRIQMLIAALMCGGALMLLKLYKLSAVVFLLCALGLGPILVSFPVTSPVNSEALSIKQINVNYSNKYLSTHLLSLRDENWDVLILQEFSDKNRHLLTQFITTTDMFGYEEVEGIPYGMVVLSRIPMVYKQQVKLDGDKLGYLKLKFMVGNTVLTTFIAHPPSPRSKRHWQNRNTLLAALKLSTQNEKGAWLVAGDLNVVPWSSYFEWQQAQTCFGQHRYSSFMPFKKGHSILTGLPIDHCVMSEQVLLQSLVVTDFKGSDHKMLSYKISLK</sequence>
<name>A0ABT9FHA4_9GAMM</name>
<evidence type="ECO:0000313" key="3">
    <source>
        <dbReference type="EMBL" id="MDP2566154.1"/>
    </source>
</evidence>
<dbReference type="Pfam" id="PF03372">
    <property type="entry name" value="Exo_endo_phos"/>
    <property type="match status" value="1"/>
</dbReference>
<feature type="transmembrane region" description="Helical" evidence="1">
    <location>
        <begin position="12"/>
        <end position="31"/>
    </location>
</feature>
<feature type="transmembrane region" description="Helical" evidence="1">
    <location>
        <begin position="70"/>
        <end position="89"/>
    </location>
</feature>
<protein>
    <submittedName>
        <fullName evidence="3">Endonuclease/exonuclease/phosphatase family protein</fullName>
    </submittedName>
</protein>
<keyword evidence="3" id="KW-0378">Hydrolase</keyword>
<comment type="caution">
    <text evidence="3">The sequence shown here is derived from an EMBL/GenBank/DDBJ whole genome shotgun (WGS) entry which is preliminary data.</text>
</comment>
<dbReference type="Gene3D" id="3.60.10.10">
    <property type="entry name" value="Endonuclease/exonuclease/phosphatase"/>
    <property type="match status" value="1"/>
</dbReference>
<evidence type="ECO:0000313" key="4">
    <source>
        <dbReference type="Proteomes" id="UP001177212"/>
    </source>
</evidence>
<keyword evidence="1" id="KW-0472">Membrane</keyword>
<keyword evidence="1" id="KW-1133">Transmembrane helix</keyword>
<dbReference type="Proteomes" id="UP001177212">
    <property type="component" value="Unassembled WGS sequence"/>
</dbReference>
<keyword evidence="1" id="KW-0812">Transmembrane</keyword>
<dbReference type="EMBL" id="JAUYVT010000017">
    <property type="protein sequence ID" value="MDP2566154.1"/>
    <property type="molecule type" value="Genomic_DNA"/>
</dbReference>
<accession>A0ABT9FHA4</accession>
<gene>
    <name evidence="3" type="ORF">Q8W34_16015</name>
</gene>
<proteinExistence type="predicted"/>
<dbReference type="SUPFAM" id="SSF56219">
    <property type="entry name" value="DNase I-like"/>
    <property type="match status" value="1"/>
</dbReference>
<dbReference type="RefSeq" id="WP_305472826.1">
    <property type="nucleotide sequence ID" value="NZ_JAUYVT010000017.1"/>
</dbReference>
<feature type="domain" description="Endonuclease/exonuclease/phosphatase" evidence="2">
    <location>
        <begin position="104"/>
        <end position="305"/>
    </location>
</feature>